<accession>A0A481YTZ3</accession>
<organism evidence="1">
    <name type="scientific">Marseillevirus LCMAC102</name>
    <dbReference type="NCBI Taxonomy" id="2506603"/>
    <lineage>
        <taxon>Viruses</taxon>
        <taxon>Varidnaviria</taxon>
        <taxon>Bamfordvirae</taxon>
        <taxon>Nucleocytoviricota</taxon>
        <taxon>Megaviricetes</taxon>
        <taxon>Pimascovirales</taxon>
        <taxon>Pimascovirales incertae sedis</taxon>
        <taxon>Marseilleviridae</taxon>
    </lineage>
</organism>
<dbReference type="EMBL" id="MK500334">
    <property type="protein sequence ID" value="QBK86510.1"/>
    <property type="molecule type" value="Genomic_DNA"/>
</dbReference>
<evidence type="ECO:0000313" key="1">
    <source>
        <dbReference type="EMBL" id="QBK86510.1"/>
    </source>
</evidence>
<proteinExistence type="predicted"/>
<sequence>MNVWLNRDGTRDREFRPYIEQEELARNIYLYDPEGRGFNYGLYQTAQPSCGNWLDIYDQYPSKTPWEVVDKTGRLHVVRPTYWRHGYKYQPLTRHTTPS</sequence>
<gene>
    <name evidence="1" type="ORF">LCMAC102_03050</name>
</gene>
<reference evidence="1" key="1">
    <citation type="journal article" date="2019" name="MBio">
        <title>Virus Genomes from Deep Sea Sediments Expand the Ocean Megavirome and Support Independent Origins of Viral Gigantism.</title>
        <authorList>
            <person name="Backstrom D."/>
            <person name="Yutin N."/>
            <person name="Jorgensen S.L."/>
            <person name="Dharamshi J."/>
            <person name="Homa F."/>
            <person name="Zaremba-Niedwiedzka K."/>
            <person name="Spang A."/>
            <person name="Wolf Y.I."/>
            <person name="Koonin E.V."/>
            <person name="Ettema T.J."/>
        </authorList>
    </citation>
    <scope>NUCLEOTIDE SEQUENCE</scope>
</reference>
<protein>
    <submittedName>
        <fullName evidence="1">Uncharacterized protein</fullName>
    </submittedName>
</protein>
<name>A0A481YTZ3_9VIRU</name>